<evidence type="ECO:0000313" key="1">
    <source>
        <dbReference type="EMBL" id="CEG06903.1"/>
    </source>
</evidence>
<organism evidence="1 2">
    <name type="scientific">Afipia felis</name>
    <name type="common">Cat scratch disease bacillus</name>
    <dbReference type="NCBI Taxonomy" id="1035"/>
    <lineage>
        <taxon>Bacteria</taxon>
        <taxon>Pseudomonadati</taxon>
        <taxon>Pseudomonadota</taxon>
        <taxon>Alphaproteobacteria</taxon>
        <taxon>Hyphomicrobiales</taxon>
        <taxon>Nitrobacteraceae</taxon>
        <taxon>Afipia</taxon>
    </lineage>
</organism>
<name>A0A090N6I3_AFIFE</name>
<keyword evidence="2" id="KW-1185">Reference proteome</keyword>
<protein>
    <submittedName>
        <fullName evidence="1">Uncharacterized protein</fullName>
    </submittedName>
</protein>
<gene>
    <name evidence="1" type="ORF">BN961_00281</name>
</gene>
<comment type="caution">
    <text evidence="1">The sequence shown here is derived from an EMBL/GenBank/DDBJ whole genome shotgun (WGS) entry which is preliminary data.</text>
</comment>
<accession>A0A090N6I3</accession>
<proteinExistence type="predicted"/>
<dbReference type="AlphaFoldDB" id="A0A090N6I3"/>
<evidence type="ECO:0000313" key="2">
    <source>
        <dbReference type="Proteomes" id="UP000035762"/>
    </source>
</evidence>
<dbReference type="Proteomes" id="UP000035762">
    <property type="component" value="Unassembled WGS sequence"/>
</dbReference>
<reference evidence="1 2" key="1">
    <citation type="journal article" date="2014" name="Genome Announc.">
        <title>Genome Sequence of Afipia felis Strain 76713, Isolated in Hospital Water Using an Amoeba Co-Culture Procedure.</title>
        <authorList>
            <person name="Benamar S."/>
            <person name="La Scola B."/>
            <person name="Croce O."/>
        </authorList>
    </citation>
    <scope>NUCLEOTIDE SEQUENCE [LARGE SCALE GENOMIC DNA]</scope>
    <source>
        <strain evidence="1 2">76713</strain>
    </source>
</reference>
<dbReference type="EMBL" id="CCAZ020000001">
    <property type="protein sequence ID" value="CEG06903.1"/>
    <property type="molecule type" value="Genomic_DNA"/>
</dbReference>
<sequence>MGRAPPGFDSAGPSDLPAGTCGVSEFGAVACAISLRPDNCDHDNPTTVSPIATMTAASTRSSLNGFFCCESMTASFHAKDNGYIAAKVPPYGNRKQG</sequence>